<evidence type="ECO:0000313" key="1">
    <source>
        <dbReference type="EMBL" id="KAG1803604.1"/>
    </source>
</evidence>
<dbReference type="Proteomes" id="UP000719766">
    <property type="component" value="Unassembled WGS sequence"/>
</dbReference>
<accession>A0A9P7J5E8</accession>
<dbReference type="EMBL" id="JABBWE010000004">
    <property type="protein sequence ID" value="KAG1803604.1"/>
    <property type="molecule type" value="Genomic_DNA"/>
</dbReference>
<dbReference type="OrthoDB" id="2686689at2759"/>
<dbReference type="GeneID" id="64599458"/>
<name>A0A9P7J5E8_9AGAM</name>
<proteinExistence type="predicted"/>
<keyword evidence="2" id="KW-1185">Reference proteome</keyword>
<sequence length="133" mass="14456">MDTGPSLPLSLPLLPETKNWSAEIRAAYENVQHTYDHAVRVLRADGADPTRIAFHVDAISSNALPILEALIPDNDIANLDDNSESLPVKWLADVAAILGCAVSNLEQLGTTVNEQEEHNIDIQEYTGIARTGK</sequence>
<dbReference type="RefSeq" id="XP_041165950.1">
    <property type="nucleotide sequence ID" value="XM_041305694.1"/>
</dbReference>
<reference evidence="1" key="1">
    <citation type="journal article" date="2020" name="New Phytol.">
        <title>Comparative genomics reveals dynamic genome evolution in host specialist ectomycorrhizal fungi.</title>
        <authorList>
            <person name="Lofgren L.A."/>
            <person name="Nguyen N.H."/>
            <person name="Vilgalys R."/>
            <person name="Ruytinx J."/>
            <person name="Liao H.L."/>
            <person name="Branco S."/>
            <person name="Kuo A."/>
            <person name="LaButti K."/>
            <person name="Lipzen A."/>
            <person name="Andreopoulos W."/>
            <person name="Pangilinan J."/>
            <person name="Riley R."/>
            <person name="Hundley H."/>
            <person name="Na H."/>
            <person name="Barry K."/>
            <person name="Grigoriev I.V."/>
            <person name="Stajich J.E."/>
            <person name="Kennedy P.G."/>
        </authorList>
    </citation>
    <scope>NUCLEOTIDE SEQUENCE</scope>
    <source>
        <strain evidence="1">S12</strain>
    </source>
</reference>
<protein>
    <submittedName>
        <fullName evidence="1">Uncharacterized protein</fullName>
    </submittedName>
</protein>
<comment type="caution">
    <text evidence="1">The sequence shown here is derived from an EMBL/GenBank/DDBJ whole genome shotgun (WGS) entry which is preliminary data.</text>
</comment>
<dbReference type="AlphaFoldDB" id="A0A9P7J5E8"/>
<organism evidence="1 2">
    <name type="scientific">Suillus plorans</name>
    <dbReference type="NCBI Taxonomy" id="116603"/>
    <lineage>
        <taxon>Eukaryota</taxon>
        <taxon>Fungi</taxon>
        <taxon>Dikarya</taxon>
        <taxon>Basidiomycota</taxon>
        <taxon>Agaricomycotina</taxon>
        <taxon>Agaricomycetes</taxon>
        <taxon>Agaricomycetidae</taxon>
        <taxon>Boletales</taxon>
        <taxon>Suillineae</taxon>
        <taxon>Suillaceae</taxon>
        <taxon>Suillus</taxon>
    </lineage>
</organism>
<evidence type="ECO:0000313" key="2">
    <source>
        <dbReference type="Proteomes" id="UP000719766"/>
    </source>
</evidence>
<gene>
    <name evidence="1" type="ORF">HD556DRAFT_1437365</name>
</gene>